<keyword evidence="10" id="KW-0413">Isomerase</keyword>
<dbReference type="EC" id="5.6.2.4" evidence="12"/>
<dbReference type="AlphaFoldDB" id="Q027B7"/>
<dbReference type="InterPro" id="IPR011335">
    <property type="entry name" value="Restrct_endonuc-II-like"/>
</dbReference>
<dbReference type="Gene3D" id="3.40.50.300">
    <property type="entry name" value="P-loop containing nucleotide triphosphate hydrolases"/>
    <property type="match status" value="4"/>
</dbReference>
<evidence type="ECO:0000256" key="3">
    <source>
        <dbReference type="ARBA" id="ARBA00022763"/>
    </source>
</evidence>
<evidence type="ECO:0000256" key="15">
    <source>
        <dbReference type="PROSITE-ProRule" id="PRU00560"/>
    </source>
</evidence>
<accession>Q027B7</accession>
<dbReference type="SUPFAM" id="SSF52980">
    <property type="entry name" value="Restriction endonuclease-like"/>
    <property type="match status" value="1"/>
</dbReference>
<dbReference type="STRING" id="234267.Acid_1906"/>
<proteinExistence type="predicted"/>
<dbReference type="PROSITE" id="PS51217">
    <property type="entry name" value="UVRD_HELICASE_CTER"/>
    <property type="match status" value="1"/>
</dbReference>
<evidence type="ECO:0000256" key="10">
    <source>
        <dbReference type="ARBA" id="ARBA00023235"/>
    </source>
</evidence>
<evidence type="ECO:0000256" key="4">
    <source>
        <dbReference type="ARBA" id="ARBA00022801"/>
    </source>
</evidence>
<evidence type="ECO:0000256" key="7">
    <source>
        <dbReference type="ARBA" id="ARBA00022840"/>
    </source>
</evidence>
<gene>
    <name evidence="18" type="ordered locus">Acid_1906</name>
</gene>
<feature type="binding site" evidence="15">
    <location>
        <begin position="27"/>
        <end position="34"/>
    </location>
    <ligand>
        <name>ATP</name>
        <dbReference type="ChEBI" id="CHEBI:30616"/>
    </ligand>
</feature>
<evidence type="ECO:0000256" key="14">
    <source>
        <dbReference type="ARBA" id="ARBA00048988"/>
    </source>
</evidence>
<evidence type="ECO:0000256" key="9">
    <source>
        <dbReference type="ARBA" id="ARBA00023204"/>
    </source>
</evidence>
<sequence length="1045" mass="117554">MSAIPFTPDQLDAVDVEKRHLNACVVAGPGSGKTTVLVEYFRRLVEADVDPLRILAITFTEKAAGNMRKKLGQAFQDQPQIRARLERAWVSTVHGFCARLLRENAVFAGVDPEFRVLDATESWRMQQEAMRTAIDSLFADHLEGMRGLIRGLSSFEFEQAVLSSYDTMRGAGTPVDELTHFPVPPGVTVDEINDTLNAIRRESLSGWNHQQKEHLETALEGAERIVGAESPIEALRAIERFSCNLTKCKRGTNTTNLLKRMREQIEGAEYALITALYAPQRELLIEILRRFDRLYRDRKRQGAALDFSDLEEFTVRLLEEHHETRARLQRQFDHILMDEFQDTNGQQAKLIELIRPPDRFYAVGDINQSIFGFRHAEPQGFARYRDEIATGDRHLVQLVDNFRSRAEILSAVETLTAGAKGIEDRALVAGRRFDDAPEHSVEVIAAPETAIEAQWVARRIMELSGPEPQFKDFAVLVRNTEVIPEFTDAFDAAGIPYLVNRGRGFYASREVNDLTHLLRAIANPRDEISLAVVLRSPLVNASVEALLRLKMNGENLGAALQRSEDALLQRFGARLHEWRGRREYVTFDRLLLEAIDDCGYPASGNVDKFLAQARDAASRMSLDEFVMELAQVREENPREPDAPPEDSANAVKIMTVHSAKGLEFPVVFVAAIHKGVDTGVPAVAFSRHYGLGARWRNPASGQDKDDLFQHALRREWKQREEEESNRLFYVAMTRAEQRLILSFTAAARKPQNWDKLVMERLRIEPGTPGDAVKIFEAPDGKQWKARILIAQAAPELLTRERTPNEEITVQFAVPPVVEEQHDSNATVTALALFAGCPRKYYLNRYLGFEGRAARRSEGAALDAGEFGTQVHALLAGTAVASPDPEAVRLAEVFRQSPLGRRAENAVRIEREFDFLLAIADQVIVGQVDLWFEENGELLVVDYKTDTVSASEASHRARDYGLQLRLYALAIERMTGRAPDRGFVHFLRPNVAIEVDLTPSLIESPEQIVRDFQDAQSKLSFPLVEGDHCKRCAYYRDLCPAGGKTD</sequence>
<dbReference type="Pfam" id="PF13361">
    <property type="entry name" value="UvrD_C"/>
    <property type="match status" value="2"/>
</dbReference>
<keyword evidence="1" id="KW-0540">Nuclease</keyword>
<dbReference type="InterPro" id="IPR038726">
    <property type="entry name" value="PDDEXK_AddAB-type"/>
</dbReference>
<dbReference type="InterPro" id="IPR000212">
    <property type="entry name" value="DNA_helicase_UvrD/REP"/>
</dbReference>
<comment type="catalytic activity">
    <reaction evidence="14">
        <text>ATP + H2O = ADP + phosphate + H(+)</text>
        <dbReference type="Rhea" id="RHEA:13065"/>
        <dbReference type="ChEBI" id="CHEBI:15377"/>
        <dbReference type="ChEBI" id="CHEBI:15378"/>
        <dbReference type="ChEBI" id="CHEBI:30616"/>
        <dbReference type="ChEBI" id="CHEBI:43474"/>
        <dbReference type="ChEBI" id="CHEBI:456216"/>
        <dbReference type="EC" id="5.6.2.4"/>
    </reaction>
</comment>
<dbReference type="CDD" id="cd17932">
    <property type="entry name" value="DEXQc_UvrD"/>
    <property type="match status" value="1"/>
</dbReference>
<name>Q027B7_SOLUE</name>
<dbReference type="SUPFAM" id="SSF52540">
    <property type="entry name" value="P-loop containing nucleoside triphosphate hydrolases"/>
    <property type="match status" value="1"/>
</dbReference>
<dbReference type="InterPro" id="IPR027417">
    <property type="entry name" value="P-loop_NTPase"/>
</dbReference>
<dbReference type="InParanoid" id="Q027B7"/>
<dbReference type="HOGENOM" id="CLU_001114_1_3_0"/>
<keyword evidence="6" id="KW-0269">Exonuclease</keyword>
<dbReference type="GO" id="GO:0003677">
    <property type="term" value="F:DNA binding"/>
    <property type="evidence" value="ECO:0007669"/>
    <property type="project" value="UniProtKB-KW"/>
</dbReference>
<evidence type="ECO:0000256" key="11">
    <source>
        <dbReference type="ARBA" id="ARBA00034617"/>
    </source>
</evidence>
<keyword evidence="7 15" id="KW-0067">ATP-binding</keyword>
<feature type="domain" description="UvrD-like helicase C-terminal" evidence="17">
    <location>
        <begin position="406"/>
        <end position="661"/>
    </location>
</feature>
<evidence type="ECO:0000259" key="16">
    <source>
        <dbReference type="PROSITE" id="PS51198"/>
    </source>
</evidence>
<evidence type="ECO:0000256" key="12">
    <source>
        <dbReference type="ARBA" id="ARBA00034808"/>
    </source>
</evidence>
<keyword evidence="3" id="KW-0227">DNA damage</keyword>
<keyword evidence="2 15" id="KW-0547">Nucleotide-binding</keyword>
<comment type="catalytic activity">
    <reaction evidence="11">
        <text>Couples ATP hydrolysis with the unwinding of duplex DNA by translocating in the 3'-5' direction.</text>
        <dbReference type="EC" id="5.6.2.4"/>
    </reaction>
</comment>
<dbReference type="Gene3D" id="1.10.486.10">
    <property type="entry name" value="PCRA, domain 4"/>
    <property type="match status" value="1"/>
</dbReference>
<keyword evidence="9" id="KW-0234">DNA repair</keyword>
<dbReference type="PROSITE" id="PS51198">
    <property type="entry name" value="UVRD_HELICASE_ATP_BIND"/>
    <property type="match status" value="1"/>
</dbReference>
<evidence type="ECO:0000313" key="18">
    <source>
        <dbReference type="EMBL" id="ABJ82896.1"/>
    </source>
</evidence>
<dbReference type="InterPro" id="IPR014017">
    <property type="entry name" value="DNA_helicase_UvrD-like_C"/>
</dbReference>
<dbReference type="InterPro" id="IPR011604">
    <property type="entry name" value="PDDEXK-like_dom_sf"/>
</dbReference>
<evidence type="ECO:0000256" key="6">
    <source>
        <dbReference type="ARBA" id="ARBA00022839"/>
    </source>
</evidence>
<protein>
    <recommendedName>
        <fullName evidence="12">DNA 3'-5' helicase</fullName>
        <ecNumber evidence="12">5.6.2.4</ecNumber>
    </recommendedName>
    <alternativeName>
        <fullName evidence="13">DNA 3'-5' helicase II</fullName>
    </alternativeName>
</protein>
<reference evidence="18" key="1">
    <citation type="submission" date="2006-10" db="EMBL/GenBank/DDBJ databases">
        <title>Complete sequence of Solibacter usitatus Ellin6076.</title>
        <authorList>
            <consortium name="US DOE Joint Genome Institute"/>
            <person name="Copeland A."/>
            <person name="Lucas S."/>
            <person name="Lapidus A."/>
            <person name="Barry K."/>
            <person name="Detter J.C."/>
            <person name="Glavina del Rio T."/>
            <person name="Hammon N."/>
            <person name="Israni S."/>
            <person name="Dalin E."/>
            <person name="Tice H."/>
            <person name="Pitluck S."/>
            <person name="Thompson L.S."/>
            <person name="Brettin T."/>
            <person name="Bruce D."/>
            <person name="Han C."/>
            <person name="Tapia R."/>
            <person name="Gilna P."/>
            <person name="Schmutz J."/>
            <person name="Larimer F."/>
            <person name="Land M."/>
            <person name="Hauser L."/>
            <person name="Kyrpides N."/>
            <person name="Mikhailova N."/>
            <person name="Janssen P.H."/>
            <person name="Kuske C.R."/>
            <person name="Richardson P."/>
        </authorList>
    </citation>
    <scope>NUCLEOTIDE SEQUENCE</scope>
    <source>
        <strain evidence="18">Ellin6076</strain>
    </source>
</reference>
<keyword evidence="8" id="KW-0238">DNA-binding</keyword>
<dbReference type="GO" id="GO:0016887">
    <property type="term" value="F:ATP hydrolysis activity"/>
    <property type="evidence" value="ECO:0007669"/>
    <property type="project" value="RHEA"/>
</dbReference>
<dbReference type="GO" id="GO:0000725">
    <property type="term" value="P:recombinational repair"/>
    <property type="evidence" value="ECO:0007669"/>
    <property type="project" value="TreeGrafter"/>
</dbReference>
<dbReference type="GO" id="GO:0043138">
    <property type="term" value="F:3'-5' DNA helicase activity"/>
    <property type="evidence" value="ECO:0007669"/>
    <property type="project" value="UniProtKB-EC"/>
</dbReference>
<dbReference type="Gene3D" id="3.90.320.10">
    <property type="match status" value="1"/>
</dbReference>
<evidence type="ECO:0000259" key="17">
    <source>
        <dbReference type="PROSITE" id="PS51217"/>
    </source>
</evidence>
<dbReference type="GO" id="GO:0005524">
    <property type="term" value="F:ATP binding"/>
    <property type="evidence" value="ECO:0007669"/>
    <property type="project" value="UniProtKB-UniRule"/>
</dbReference>
<evidence type="ECO:0000256" key="5">
    <source>
        <dbReference type="ARBA" id="ARBA00022806"/>
    </source>
</evidence>
<organism evidence="18">
    <name type="scientific">Solibacter usitatus (strain Ellin6076)</name>
    <dbReference type="NCBI Taxonomy" id="234267"/>
    <lineage>
        <taxon>Bacteria</taxon>
        <taxon>Pseudomonadati</taxon>
        <taxon>Acidobacteriota</taxon>
        <taxon>Terriglobia</taxon>
        <taxon>Bryobacterales</taxon>
        <taxon>Solibacteraceae</taxon>
        <taxon>Candidatus Solibacter</taxon>
    </lineage>
</organism>
<dbReference type="PANTHER" id="PTHR11070:SF2">
    <property type="entry name" value="ATP-DEPENDENT DNA HELICASE SRS2"/>
    <property type="match status" value="1"/>
</dbReference>
<dbReference type="OrthoDB" id="9810135at2"/>
<dbReference type="Pfam" id="PF12705">
    <property type="entry name" value="PDDEXK_1"/>
    <property type="match status" value="1"/>
</dbReference>
<evidence type="ECO:0000256" key="1">
    <source>
        <dbReference type="ARBA" id="ARBA00022722"/>
    </source>
</evidence>
<dbReference type="eggNOG" id="COG1074">
    <property type="taxonomic scope" value="Bacteria"/>
</dbReference>
<evidence type="ECO:0000256" key="8">
    <source>
        <dbReference type="ARBA" id="ARBA00023125"/>
    </source>
</evidence>
<dbReference type="GO" id="GO:0004527">
    <property type="term" value="F:exonuclease activity"/>
    <property type="evidence" value="ECO:0007669"/>
    <property type="project" value="UniProtKB-KW"/>
</dbReference>
<keyword evidence="5 15" id="KW-0347">Helicase</keyword>
<keyword evidence="4 15" id="KW-0378">Hydrolase</keyword>
<dbReference type="PANTHER" id="PTHR11070">
    <property type="entry name" value="UVRD / RECB / PCRA DNA HELICASE FAMILY MEMBER"/>
    <property type="match status" value="1"/>
</dbReference>
<dbReference type="KEGG" id="sus:Acid_1906"/>
<evidence type="ECO:0000256" key="13">
    <source>
        <dbReference type="ARBA" id="ARBA00034923"/>
    </source>
</evidence>
<feature type="domain" description="UvrD-like helicase ATP-binding" evidence="16">
    <location>
        <begin position="6"/>
        <end position="405"/>
    </location>
</feature>
<dbReference type="EMBL" id="CP000473">
    <property type="protein sequence ID" value="ABJ82896.1"/>
    <property type="molecule type" value="Genomic_DNA"/>
</dbReference>
<dbReference type="InterPro" id="IPR014016">
    <property type="entry name" value="UvrD-like_ATP-bd"/>
</dbReference>
<evidence type="ECO:0000256" key="2">
    <source>
        <dbReference type="ARBA" id="ARBA00022741"/>
    </source>
</evidence>
<dbReference type="Pfam" id="PF00580">
    <property type="entry name" value="UvrD-helicase"/>
    <property type="match status" value="1"/>
</dbReference>